<name>A0A7X3SPH7_9HYPH</name>
<sequence>MLMKPRGNLSFRQVLGSVPDRPADVACRSSCGPSEVVAGHLGRTLVLTATIRADAVFIDHPSAKVARVRHRGGSGETSKQVPSTWPPVGVGEAGTQET</sequence>
<gene>
    <name evidence="2" type="ORF">GR328_12360</name>
</gene>
<evidence type="ECO:0000256" key="1">
    <source>
        <dbReference type="SAM" id="MobiDB-lite"/>
    </source>
</evidence>
<reference evidence="2 3" key="1">
    <citation type="submission" date="2019-12" db="EMBL/GenBank/DDBJ databases">
        <authorList>
            <person name="Yuan C.-G."/>
        </authorList>
    </citation>
    <scope>NUCLEOTIDE SEQUENCE [LARGE SCALE GENOMIC DNA]</scope>
    <source>
        <strain evidence="2 3">KCTC 23863</strain>
    </source>
</reference>
<evidence type="ECO:0000313" key="2">
    <source>
        <dbReference type="EMBL" id="MXQ12243.1"/>
    </source>
</evidence>
<accession>A0A7X3SPH7</accession>
<dbReference type="EMBL" id="WURB01000007">
    <property type="protein sequence ID" value="MXQ12243.1"/>
    <property type="molecule type" value="Genomic_DNA"/>
</dbReference>
<dbReference type="AlphaFoldDB" id="A0A7X3SPH7"/>
<dbReference type="RefSeq" id="WP_160884822.1">
    <property type="nucleotide sequence ID" value="NZ_WURB01000007.1"/>
</dbReference>
<keyword evidence="3" id="KW-1185">Reference proteome</keyword>
<evidence type="ECO:0000313" key="3">
    <source>
        <dbReference type="Proteomes" id="UP000436483"/>
    </source>
</evidence>
<proteinExistence type="predicted"/>
<comment type="caution">
    <text evidence="2">The sequence shown here is derived from an EMBL/GenBank/DDBJ whole genome shotgun (WGS) entry which is preliminary data.</text>
</comment>
<reference evidence="2 3" key="2">
    <citation type="submission" date="2020-01" db="EMBL/GenBank/DDBJ databases">
        <title>Microvirga sp. nov., an arsenate reduction bacterium isolated from Tibet hotspring sediments.</title>
        <authorList>
            <person name="Xian W.-D."/>
            <person name="Li W.-J."/>
        </authorList>
    </citation>
    <scope>NUCLEOTIDE SEQUENCE [LARGE SCALE GENOMIC DNA]</scope>
    <source>
        <strain evidence="2 3">KCTC 23863</strain>
    </source>
</reference>
<protein>
    <submittedName>
        <fullName evidence="2">Uncharacterized protein</fullName>
    </submittedName>
</protein>
<feature type="region of interest" description="Disordered" evidence="1">
    <location>
        <begin position="68"/>
        <end position="98"/>
    </location>
</feature>
<dbReference type="Proteomes" id="UP000436483">
    <property type="component" value="Unassembled WGS sequence"/>
</dbReference>
<organism evidence="2 3">
    <name type="scientific">Microvirga makkahensis</name>
    <dbReference type="NCBI Taxonomy" id="1128670"/>
    <lineage>
        <taxon>Bacteria</taxon>
        <taxon>Pseudomonadati</taxon>
        <taxon>Pseudomonadota</taxon>
        <taxon>Alphaproteobacteria</taxon>
        <taxon>Hyphomicrobiales</taxon>
        <taxon>Methylobacteriaceae</taxon>
        <taxon>Microvirga</taxon>
    </lineage>
</organism>